<evidence type="ECO:0000256" key="1">
    <source>
        <dbReference type="SAM" id="SignalP"/>
    </source>
</evidence>
<sequence length="814" mass="94511">MTIKGYRKLFLLIFCLSLSLTIFSSSVYTPPKDLYQVETENYRFVFEKDLYYFYEEIADTAEELYTKYTYFYGSNPGKITVYILDDVDFTNSFASTGTNVIRLYVNPPEDFLAVGGNVEDWSKFVFSHELNHIFYGSDVRDPFVSWIPSKLIKNTLNMVHQPSYLHEGISIYMESKEFGGRFEDDLFNMYLRSEILSNHFPRYYLGSGSSIDIWSPAGFNYMYGTILVKEIVDNYGEGALRQIIRALNTNVFMNLDEAFYWVTGNSWNRFLIDIKQKYLKEYDQLKEKGYKLSWLKIDDTYQDTGNLRTDGSFLYGYLVMSDKPKGIYRDEELIKKGVSSFDVNSRGDLLYLVTTYNMGYYTNKLYYDCDCPNGERFIDERVKAFGFVGDDKIVYSKLDKGLTALYLYDLRTNETKKLIDYGKYVFNDIVGKEDIIYFSANYKNQTDIFSYDLSSEKIYQVTNDEVKELGLFIDNDFIYYSANYEDGIYNVYRLNTTNKKVERLTNYLSGAFEPVVLNDKLYHLVYDHEGYHLSYLDLESAVKESFVLQSPVAQVNFESYEIYYPEDVEVKKYTFEKPYILPFPILAVDMDDNILYGAGAFFISEAMNYIGFVDAFTDGSKVYGDLSLTFDYYTTNSITLSLTEEDILTSFYISNSYLWYLGNRVNTFVGGGGSFKNTTFDSYVLDSIFQISPYTVNNYNIYEMGIGVTYDSSSGINAYLDKPFVVFDTKVDPYLGYAGGSIYAGSKVEKVLWRPYLSFEAGKYRFDGIKAGGDVKYDFGQEEFDYSVYIQFDLSIFYWLNVPLQINSDMFKPK</sequence>
<dbReference type="AlphaFoldDB" id="A0A2K1P4N4"/>
<feature type="signal peptide" evidence="1">
    <location>
        <begin position="1"/>
        <end position="24"/>
    </location>
</feature>
<dbReference type="RefSeq" id="WP_103066475.1">
    <property type="nucleotide sequence ID" value="NZ_AZRL01000004.1"/>
</dbReference>
<evidence type="ECO:0008006" key="4">
    <source>
        <dbReference type="Google" id="ProtNLM"/>
    </source>
</evidence>
<dbReference type="EMBL" id="AZRL01000004">
    <property type="protein sequence ID" value="PNR97748.1"/>
    <property type="molecule type" value="Genomic_DNA"/>
</dbReference>
<dbReference type="OrthoDB" id="41077at2"/>
<gene>
    <name evidence="2" type="ORF">X929_02545</name>
</gene>
<proteinExistence type="predicted"/>
<dbReference type="Gene3D" id="2.120.10.30">
    <property type="entry name" value="TolB, C-terminal domain"/>
    <property type="match status" value="1"/>
</dbReference>
<comment type="caution">
    <text evidence="2">The sequence shown here is derived from an EMBL/GenBank/DDBJ whole genome shotgun (WGS) entry which is preliminary data.</text>
</comment>
<organism evidence="2 3">
    <name type="scientific">Petrotoga olearia DSM 13574</name>
    <dbReference type="NCBI Taxonomy" id="1122955"/>
    <lineage>
        <taxon>Bacteria</taxon>
        <taxon>Thermotogati</taxon>
        <taxon>Thermotogota</taxon>
        <taxon>Thermotogae</taxon>
        <taxon>Petrotogales</taxon>
        <taxon>Petrotogaceae</taxon>
        <taxon>Petrotoga</taxon>
    </lineage>
</organism>
<protein>
    <recommendedName>
        <fullName evidence="4">DUF5050 domain-containing protein</fullName>
    </recommendedName>
</protein>
<reference evidence="2 3" key="1">
    <citation type="submission" date="2013-12" db="EMBL/GenBank/DDBJ databases">
        <title>Comparative genomics of Petrotoga isolates.</title>
        <authorList>
            <person name="Nesbo C.L."/>
            <person name="Charchuk R."/>
            <person name="Chow K."/>
        </authorList>
    </citation>
    <scope>NUCLEOTIDE SEQUENCE [LARGE SCALE GENOMIC DNA]</scope>
    <source>
        <strain evidence="2 3">DSM 13574</strain>
    </source>
</reference>
<dbReference type="SUPFAM" id="SSF82171">
    <property type="entry name" value="DPP6 N-terminal domain-like"/>
    <property type="match status" value="1"/>
</dbReference>
<name>A0A2K1P4N4_9BACT</name>
<evidence type="ECO:0000313" key="3">
    <source>
        <dbReference type="Proteomes" id="UP000236434"/>
    </source>
</evidence>
<dbReference type="PANTHER" id="PTHR36842:SF1">
    <property type="entry name" value="PROTEIN TOLB"/>
    <property type="match status" value="1"/>
</dbReference>
<keyword evidence="1" id="KW-0732">Signal</keyword>
<dbReference type="PANTHER" id="PTHR36842">
    <property type="entry name" value="PROTEIN TOLB HOMOLOG"/>
    <property type="match status" value="1"/>
</dbReference>
<dbReference type="Proteomes" id="UP000236434">
    <property type="component" value="Unassembled WGS sequence"/>
</dbReference>
<evidence type="ECO:0000313" key="2">
    <source>
        <dbReference type="EMBL" id="PNR97748.1"/>
    </source>
</evidence>
<dbReference type="InterPro" id="IPR011042">
    <property type="entry name" value="6-blade_b-propeller_TolB-like"/>
</dbReference>
<feature type="chain" id="PRO_5014390896" description="DUF5050 domain-containing protein" evidence="1">
    <location>
        <begin position="25"/>
        <end position="814"/>
    </location>
</feature>
<accession>A0A2K1P4N4</accession>